<evidence type="ECO:0000256" key="1">
    <source>
        <dbReference type="ARBA" id="ARBA00010199"/>
    </source>
</evidence>
<gene>
    <name evidence="4" type="ORF">F3Y22_tig00116951pilonHSYRG00451</name>
</gene>
<reference evidence="4" key="1">
    <citation type="submission" date="2019-09" db="EMBL/GenBank/DDBJ databases">
        <title>Draft genome information of white flower Hibiscus syriacus.</title>
        <authorList>
            <person name="Kim Y.-M."/>
        </authorList>
    </citation>
    <scope>NUCLEOTIDE SEQUENCE [LARGE SCALE GENOMIC DNA]</scope>
    <source>
        <strain evidence="4">YM2019G1</strain>
    </source>
</reference>
<comment type="caution">
    <text evidence="4">The sequence shown here is derived from an EMBL/GenBank/DDBJ whole genome shotgun (WGS) entry which is preliminary data.</text>
</comment>
<proteinExistence type="inferred from homology"/>
<keyword evidence="3" id="KW-1133">Transmembrane helix</keyword>
<dbReference type="EMBL" id="VEPZ02001731">
    <property type="protein sequence ID" value="KAE8660583.1"/>
    <property type="molecule type" value="Genomic_DNA"/>
</dbReference>
<dbReference type="Pfam" id="PF01554">
    <property type="entry name" value="MatE"/>
    <property type="match status" value="2"/>
</dbReference>
<organism evidence="4 5">
    <name type="scientific">Hibiscus syriacus</name>
    <name type="common">Rose of Sharon</name>
    <dbReference type="NCBI Taxonomy" id="106335"/>
    <lineage>
        <taxon>Eukaryota</taxon>
        <taxon>Viridiplantae</taxon>
        <taxon>Streptophyta</taxon>
        <taxon>Embryophyta</taxon>
        <taxon>Tracheophyta</taxon>
        <taxon>Spermatophyta</taxon>
        <taxon>Magnoliopsida</taxon>
        <taxon>eudicotyledons</taxon>
        <taxon>Gunneridae</taxon>
        <taxon>Pentapetalae</taxon>
        <taxon>rosids</taxon>
        <taxon>malvids</taxon>
        <taxon>Malvales</taxon>
        <taxon>Malvaceae</taxon>
        <taxon>Malvoideae</taxon>
        <taxon>Hibiscus</taxon>
    </lineage>
</organism>
<feature type="transmembrane region" description="Helical" evidence="3">
    <location>
        <begin position="147"/>
        <end position="164"/>
    </location>
</feature>
<dbReference type="InterPro" id="IPR002528">
    <property type="entry name" value="MATE_fam"/>
</dbReference>
<feature type="region of interest" description="Disordered" evidence="2">
    <location>
        <begin position="336"/>
        <end position="357"/>
    </location>
</feature>
<dbReference type="GO" id="GO:0042910">
    <property type="term" value="F:xenobiotic transmembrane transporter activity"/>
    <property type="evidence" value="ECO:0007669"/>
    <property type="project" value="InterPro"/>
</dbReference>
<dbReference type="GO" id="GO:0015297">
    <property type="term" value="F:antiporter activity"/>
    <property type="evidence" value="ECO:0007669"/>
    <property type="project" value="InterPro"/>
</dbReference>
<evidence type="ECO:0008006" key="6">
    <source>
        <dbReference type="Google" id="ProtNLM"/>
    </source>
</evidence>
<evidence type="ECO:0000313" key="5">
    <source>
        <dbReference type="Proteomes" id="UP000436088"/>
    </source>
</evidence>
<evidence type="ECO:0000313" key="4">
    <source>
        <dbReference type="EMBL" id="KAE8660583.1"/>
    </source>
</evidence>
<accession>A0A6A2WLB8</accession>
<dbReference type="PANTHER" id="PTHR11206">
    <property type="entry name" value="MULTIDRUG RESISTANCE PROTEIN"/>
    <property type="match status" value="1"/>
</dbReference>
<evidence type="ECO:0000256" key="2">
    <source>
        <dbReference type="SAM" id="MobiDB-lite"/>
    </source>
</evidence>
<feature type="transmembrane region" description="Helical" evidence="3">
    <location>
        <begin position="105"/>
        <end position="127"/>
    </location>
</feature>
<dbReference type="GO" id="GO:0016020">
    <property type="term" value="C:membrane"/>
    <property type="evidence" value="ECO:0007669"/>
    <property type="project" value="InterPro"/>
</dbReference>
<comment type="similarity">
    <text evidence="1">Belongs to the multi antimicrobial extrusion (MATE) (TC 2.A.66.1) family.</text>
</comment>
<dbReference type="Proteomes" id="UP000436088">
    <property type="component" value="Unassembled WGS sequence"/>
</dbReference>
<protein>
    <recommendedName>
        <fullName evidence="6">MATE efflux family protein</fullName>
    </recommendedName>
</protein>
<feature type="compositionally biased region" description="Basic and acidic residues" evidence="2">
    <location>
        <begin position="336"/>
        <end position="348"/>
    </location>
</feature>
<evidence type="ECO:0000256" key="3">
    <source>
        <dbReference type="SAM" id="Phobius"/>
    </source>
</evidence>
<feature type="transmembrane region" description="Helical" evidence="3">
    <location>
        <begin position="219"/>
        <end position="241"/>
    </location>
</feature>
<dbReference type="AlphaFoldDB" id="A0A6A2WLB8"/>
<name>A0A6A2WLB8_HIBSY</name>
<keyword evidence="5" id="KW-1185">Reference proteome</keyword>
<sequence length="357" mass="39687">MDEELLQKSEGRIRSGITRAVFMEEVTRVSSMAVTFAEMALLQYLLQVVSLMMAGHLRELALSGFEPWLIDTYMLHFKQMGYASGLEILCGQAYGAQEYQKVGSYTYCAIISVLPIFLPICLVWIFMDKLLVLIGQDPQIAMVACKYATWLIPAFFGHWLVLLAQCDTARNLHEILIIVRENPYPCPGGRFRQHQGVLLVRDSFYRNGNLPNSKLETSLISVCFTTTSVHFYIPFGISAAASTRVSNELGAENPQAVQLTAVAVMALTVAESVVASTIIFCCCYVFGYAYSNEKEIVDGVIKMVPLLCFSIIMDSYHAVLGEELGGSGAYINAEEENKKEEMRNHDVDDATTVTLDT</sequence>
<keyword evidence="3" id="KW-0812">Transmembrane</keyword>
<keyword evidence="3" id="KW-0472">Membrane</keyword>
<feature type="transmembrane region" description="Helical" evidence="3">
    <location>
        <begin position="261"/>
        <end position="286"/>
    </location>
</feature>